<dbReference type="Proteomes" id="UP000238479">
    <property type="component" value="Chromosome 1"/>
</dbReference>
<name>A0A2P6SPL9_ROSCH</name>
<protein>
    <submittedName>
        <fullName evidence="1">Uncharacterized protein</fullName>
    </submittedName>
</protein>
<keyword evidence="2" id="KW-1185">Reference proteome</keyword>
<sequence>MSWMLTDWNSLCSFGGFDLVVGGIPCNNPTASIHKVYLRIVVVGYHRTRLRADAVKLHCADDSPKLPLFLKVTSTTKKQVIVSNGLPHLSNRIWSSFTY</sequence>
<comment type="caution">
    <text evidence="1">The sequence shown here is derived from an EMBL/GenBank/DDBJ whole genome shotgun (WGS) entry which is preliminary data.</text>
</comment>
<dbReference type="AlphaFoldDB" id="A0A2P6SPL9"/>
<gene>
    <name evidence="1" type="ORF">RchiOBHm_Chr1g0383211</name>
</gene>
<evidence type="ECO:0000313" key="2">
    <source>
        <dbReference type="Proteomes" id="UP000238479"/>
    </source>
</evidence>
<dbReference type="EMBL" id="PDCK01000039">
    <property type="protein sequence ID" value="PRQ60615.1"/>
    <property type="molecule type" value="Genomic_DNA"/>
</dbReference>
<dbReference type="Gramene" id="PRQ60615">
    <property type="protein sequence ID" value="PRQ60615"/>
    <property type="gene ID" value="RchiOBHm_Chr1g0383211"/>
</dbReference>
<organism evidence="1 2">
    <name type="scientific">Rosa chinensis</name>
    <name type="common">China rose</name>
    <dbReference type="NCBI Taxonomy" id="74649"/>
    <lineage>
        <taxon>Eukaryota</taxon>
        <taxon>Viridiplantae</taxon>
        <taxon>Streptophyta</taxon>
        <taxon>Embryophyta</taxon>
        <taxon>Tracheophyta</taxon>
        <taxon>Spermatophyta</taxon>
        <taxon>Magnoliopsida</taxon>
        <taxon>eudicotyledons</taxon>
        <taxon>Gunneridae</taxon>
        <taxon>Pentapetalae</taxon>
        <taxon>rosids</taxon>
        <taxon>fabids</taxon>
        <taxon>Rosales</taxon>
        <taxon>Rosaceae</taxon>
        <taxon>Rosoideae</taxon>
        <taxon>Rosoideae incertae sedis</taxon>
        <taxon>Rosa</taxon>
    </lineage>
</organism>
<reference evidence="1 2" key="1">
    <citation type="journal article" date="2018" name="Nat. Genet.">
        <title>The Rosa genome provides new insights in the design of modern roses.</title>
        <authorList>
            <person name="Bendahmane M."/>
        </authorList>
    </citation>
    <scope>NUCLEOTIDE SEQUENCE [LARGE SCALE GENOMIC DNA]</scope>
    <source>
        <strain evidence="2">cv. Old Blush</strain>
    </source>
</reference>
<evidence type="ECO:0000313" key="1">
    <source>
        <dbReference type="EMBL" id="PRQ60615.1"/>
    </source>
</evidence>
<accession>A0A2P6SPL9</accession>
<proteinExistence type="predicted"/>